<evidence type="ECO:0000256" key="1">
    <source>
        <dbReference type="SAM" id="MobiDB-lite"/>
    </source>
</evidence>
<comment type="caution">
    <text evidence="2">The sequence shown here is derived from an EMBL/GenBank/DDBJ whole genome shotgun (WGS) entry which is preliminary data.</text>
</comment>
<proteinExistence type="predicted"/>
<organism evidence="2 3">
    <name type="scientific">Penicillium crustosum</name>
    <name type="common">Blue mold fungus</name>
    <dbReference type="NCBI Taxonomy" id="36656"/>
    <lineage>
        <taxon>Eukaryota</taxon>
        <taxon>Fungi</taxon>
        <taxon>Dikarya</taxon>
        <taxon>Ascomycota</taxon>
        <taxon>Pezizomycotina</taxon>
        <taxon>Eurotiomycetes</taxon>
        <taxon>Eurotiomycetidae</taxon>
        <taxon>Eurotiales</taxon>
        <taxon>Aspergillaceae</taxon>
        <taxon>Penicillium</taxon>
    </lineage>
</organism>
<feature type="region of interest" description="Disordered" evidence="1">
    <location>
        <begin position="1"/>
        <end position="46"/>
    </location>
</feature>
<gene>
    <name evidence="2" type="ORF">PCG10_004716</name>
</gene>
<dbReference type="Proteomes" id="UP000701341">
    <property type="component" value="Unassembled WGS sequence"/>
</dbReference>
<evidence type="ECO:0000313" key="3">
    <source>
        <dbReference type="Proteomes" id="UP000701341"/>
    </source>
</evidence>
<sequence>MPRAIERQYAIEKPPLSDRSSLLRPPGYGHPTGRRERRDKQLATNKKVYVTPKNLFTNYKIDFGYDDAKHTPYHNNRKPKLLDDHEDASPSPSASPPYRKSVATKASTSNPEELEPAENWTN</sequence>
<feature type="compositionally biased region" description="Basic and acidic residues" evidence="1">
    <location>
        <begin position="1"/>
        <end position="10"/>
    </location>
</feature>
<reference evidence="2" key="1">
    <citation type="submission" date="2020-02" db="EMBL/GenBank/DDBJ databases">
        <authorList>
            <person name="Lichtner F.J."/>
        </authorList>
    </citation>
    <scope>NUCLEOTIDE SEQUENCE</scope>
    <source>
        <strain evidence="2">G10</strain>
    </source>
</reference>
<dbReference type="EMBL" id="JAAOZQ010000027">
    <property type="protein sequence ID" value="KAF7525725.1"/>
    <property type="molecule type" value="Genomic_DNA"/>
</dbReference>
<protein>
    <submittedName>
        <fullName evidence="2">Uncharacterized protein</fullName>
    </submittedName>
</protein>
<evidence type="ECO:0000313" key="2">
    <source>
        <dbReference type="EMBL" id="KAF7525725.1"/>
    </source>
</evidence>
<name>A0A9P5L5B9_PENCR</name>
<feature type="region of interest" description="Disordered" evidence="1">
    <location>
        <begin position="65"/>
        <end position="122"/>
    </location>
</feature>
<keyword evidence="3" id="KW-1185">Reference proteome</keyword>
<dbReference type="AlphaFoldDB" id="A0A9P5L5B9"/>
<accession>A0A9P5L5B9</accession>